<keyword evidence="4 6" id="KW-1133">Transmembrane helix</keyword>
<feature type="transmembrane region" description="Helical" evidence="6">
    <location>
        <begin position="102"/>
        <end position="127"/>
    </location>
</feature>
<feature type="transmembrane region" description="Helical" evidence="6">
    <location>
        <begin position="43"/>
        <end position="64"/>
    </location>
</feature>
<dbReference type="GO" id="GO:0005886">
    <property type="term" value="C:plasma membrane"/>
    <property type="evidence" value="ECO:0007669"/>
    <property type="project" value="TreeGrafter"/>
</dbReference>
<proteinExistence type="predicted"/>
<name>A0AA46SHB6_CYTFI</name>
<keyword evidence="2 6" id="KW-0812">Transmembrane</keyword>
<dbReference type="GO" id="GO:0008360">
    <property type="term" value="P:regulation of cell shape"/>
    <property type="evidence" value="ECO:0007669"/>
    <property type="project" value="UniProtKB-KW"/>
</dbReference>
<accession>A0AA46SHB6</accession>
<evidence type="ECO:0000256" key="2">
    <source>
        <dbReference type="ARBA" id="ARBA00022692"/>
    </source>
</evidence>
<evidence type="ECO:0000256" key="3">
    <source>
        <dbReference type="ARBA" id="ARBA00022960"/>
    </source>
</evidence>
<feature type="transmembrane region" description="Helical" evidence="6">
    <location>
        <begin position="356"/>
        <end position="376"/>
    </location>
</feature>
<feature type="transmembrane region" description="Helical" evidence="6">
    <location>
        <begin position="197"/>
        <end position="218"/>
    </location>
</feature>
<evidence type="ECO:0000256" key="6">
    <source>
        <dbReference type="SAM" id="Phobius"/>
    </source>
</evidence>
<evidence type="ECO:0000256" key="5">
    <source>
        <dbReference type="ARBA" id="ARBA00023136"/>
    </source>
</evidence>
<dbReference type="EMBL" id="CP107027">
    <property type="protein sequence ID" value="UYG93279.1"/>
    <property type="molecule type" value="Genomic_DNA"/>
</dbReference>
<protein>
    <submittedName>
        <fullName evidence="7">Rod shape-determining protein RodA</fullName>
    </submittedName>
</protein>
<dbReference type="InterPro" id="IPR001182">
    <property type="entry name" value="FtsW/RodA"/>
</dbReference>
<feature type="transmembrane region" description="Helical" evidence="6">
    <location>
        <begin position="319"/>
        <end position="336"/>
    </location>
</feature>
<dbReference type="GO" id="GO:0015648">
    <property type="term" value="F:lipid-linked peptidoglycan transporter activity"/>
    <property type="evidence" value="ECO:0007669"/>
    <property type="project" value="TreeGrafter"/>
</dbReference>
<dbReference type="PANTHER" id="PTHR30474:SF1">
    <property type="entry name" value="PEPTIDOGLYCAN GLYCOSYLTRANSFERASE MRDB"/>
    <property type="match status" value="1"/>
</dbReference>
<evidence type="ECO:0000256" key="1">
    <source>
        <dbReference type="ARBA" id="ARBA00004141"/>
    </source>
</evidence>
<keyword evidence="5 6" id="KW-0472">Membrane</keyword>
<dbReference type="RefSeq" id="WP_222501727.1">
    <property type="nucleotide sequence ID" value="NZ_CP107027.1"/>
</dbReference>
<feature type="transmembrane region" description="Helical" evidence="6">
    <location>
        <begin position="147"/>
        <end position="166"/>
    </location>
</feature>
<reference evidence="7" key="1">
    <citation type="submission" date="2022-10" db="EMBL/GenBank/DDBJ databases">
        <title>Mechanism of multi-heavy metal repair in Cytobacillus Firmus M7.</title>
        <authorList>
            <person name="Li X."/>
            <person name="Yu C."/>
        </authorList>
    </citation>
    <scope>NUCLEOTIDE SEQUENCE</scope>
    <source>
        <strain evidence="7">M7</strain>
    </source>
</reference>
<keyword evidence="3" id="KW-0133">Cell shape</keyword>
<dbReference type="PROSITE" id="PS51257">
    <property type="entry name" value="PROKAR_LIPOPROTEIN"/>
    <property type="match status" value="1"/>
</dbReference>
<sequence length="394" mass="43600">MNQNSRFSDRFDWTLCFLLLLFFLISCIAIYSGQSSNQYEGNFVISQIKNYIVGAVIVGIVMYFDSEQIRRLTWLLYGLGILLLVGLFIAPESIAPERKGATLWYIIPGLGSVQPSEFVKVFLIIALSKIIADHHLKYQAKTAGTDFFLLIKLGAATLLPLGLIIIEDLGTALVIIAILAGIILVSGITWKILVPIYGVLGALAGTVLYLVIIAPEILEKYLGIDPYQFSRIYSWLDPVNHKQGAGMQLYNSMLAIGSGLISGKGFTDRQVYVPDAHTDFIFSVIGEEYGFFGASVVISLFFLLIYHLTKTGLETTDPFNTYICVGVISMITFHVFQNIGMTIQVLPITGIPLPFISYGGSSLMGNMMAMGLIFSIHYHHKNYMFSTDSNYVAK</sequence>
<dbReference type="GO" id="GO:0032153">
    <property type="term" value="C:cell division site"/>
    <property type="evidence" value="ECO:0007669"/>
    <property type="project" value="TreeGrafter"/>
</dbReference>
<evidence type="ECO:0000313" key="7">
    <source>
        <dbReference type="EMBL" id="UYG93279.1"/>
    </source>
</evidence>
<feature type="transmembrane region" description="Helical" evidence="6">
    <location>
        <begin position="71"/>
        <end position="90"/>
    </location>
</feature>
<dbReference type="Pfam" id="PF01098">
    <property type="entry name" value="FTSW_RODA_SPOVE"/>
    <property type="match status" value="1"/>
</dbReference>
<organism evidence="7 8">
    <name type="scientific">Cytobacillus firmus</name>
    <name type="common">Bacillus firmus</name>
    <dbReference type="NCBI Taxonomy" id="1399"/>
    <lineage>
        <taxon>Bacteria</taxon>
        <taxon>Bacillati</taxon>
        <taxon>Bacillota</taxon>
        <taxon>Bacilli</taxon>
        <taxon>Bacillales</taxon>
        <taxon>Bacillaceae</taxon>
        <taxon>Cytobacillus</taxon>
    </lineage>
</organism>
<evidence type="ECO:0000313" key="8">
    <source>
        <dbReference type="Proteomes" id="UP001163104"/>
    </source>
</evidence>
<feature type="transmembrane region" description="Helical" evidence="6">
    <location>
        <begin position="172"/>
        <end position="190"/>
    </location>
</feature>
<comment type="subcellular location">
    <subcellularLocation>
        <location evidence="1">Membrane</location>
        <topology evidence="1">Multi-pass membrane protein</topology>
    </subcellularLocation>
</comment>
<dbReference type="Proteomes" id="UP001163104">
    <property type="component" value="Chromosome"/>
</dbReference>
<gene>
    <name evidence="7" type="ORF">OD459_13475</name>
</gene>
<feature type="transmembrane region" description="Helical" evidence="6">
    <location>
        <begin position="12"/>
        <end position="31"/>
    </location>
</feature>
<feature type="transmembrane region" description="Helical" evidence="6">
    <location>
        <begin position="289"/>
        <end position="307"/>
    </location>
</feature>
<evidence type="ECO:0000256" key="4">
    <source>
        <dbReference type="ARBA" id="ARBA00022989"/>
    </source>
</evidence>
<dbReference type="PANTHER" id="PTHR30474">
    <property type="entry name" value="CELL CYCLE PROTEIN"/>
    <property type="match status" value="1"/>
</dbReference>
<dbReference type="GO" id="GO:0051301">
    <property type="term" value="P:cell division"/>
    <property type="evidence" value="ECO:0007669"/>
    <property type="project" value="InterPro"/>
</dbReference>
<dbReference type="AlphaFoldDB" id="A0AA46SHB6"/>